<comment type="catalytic activity">
    <reaction evidence="4">
        <text>N-terminal L-lysyl-[protein] + L-leucyl-tRNA(Leu) = N-terminal L-leucyl-L-lysyl-[protein] + tRNA(Leu) + H(+)</text>
        <dbReference type="Rhea" id="RHEA:12340"/>
        <dbReference type="Rhea" id="RHEA-COMP:9613"/>
        <dbReference type="Rhea" id="RHEA-COMP:9622"/>
        <dbReference type="Rhea" id="RHEA-COMP:12670"/>
        <dbReference type="Rhea" id="RHEA-COMP:12671"/>
        <dbReference type="ChEBI" id="CHEBI:15378"/>
        <dbReference type="ChEBI" id="CHEBI:65249"/>
        <dbReference type="ChEBI" id="CHEBI:78442"/>
        <dbReference type="ChEBI" id="CHEBI:78494"/>
        <dbReference type="ChEBI" id="CHEBI:133043"/>
        <dbReference type="EC" id="2.3.2.6"/>
    </reaction>
</comment>
<dbReference type="SUPFAM" id="SSF55729">
    <property type="entry name" value="Acyl-CoA N-acyltransferases (Nat)"/>
    <property type="match status" value="1"/>
</dbReference>
<sequence length="243" mass="26659">MIRLPFLDPDRAEAFPPVERALAEPDGLLAAGGDLSPERLLAAYRRGVFPWFSDGEPILWWSPSRRTVFDTAAMHVPRRLARWLRGCDWTIRADSAFGAVMRACAAPRAKQRGTWISAEMIAAYERLHALGHAHSVEAWDGDRLVGGVYGVALGRMFFGESMFSAATNGSKVALLGLARALRERDVPLLDAQVASDHLFTLGAFELPRGEFCTRVARLVAAPASAGPWRGQRLPPARELALSR</sequence>
<keyword evidence="3 4" id="KW-0012">Acyltransferase</keyword>
<dbReference type="Gene3D" id="3.40.630.70">
    <property type="entry name" value="Leucyl/phenylalanyl-tRNA-protein transferase, C-terminal domain"/>
    <property type="match status" value="1"/>
</dbReference>
<gene>
    <name evidence="4 5" type="primary">aat</name>
    <name evidence="5" type="ORF">ACFO6Q_08890</name>
</gene>
<dbReference type="EMBL" id="JBHSHD010000007">
    <property type="protein sequence ID" value="MFC4820440.1"/>
    <property type="molecule type" value="Genomic_DNA"/>
</dbReference>
<comment type="similarity">
    <text evidence="4">Belongs to the L/F-transferase family.</text>
</comment>
<comment type="subcellular location">
    <subcellularLocation>
        <location evidence="4">Cytoplasm</location>
    </subcellularLocation>
</comment>
<evidence type="ECO:0000313" key="6">
    <source>
        <dbReference type="Proteomes" id="UP001595886"/>
    </source>
</evidence>
<dbReference type="PANTHER" id="PTHR30098:SF2">
    <property type="entry name" value="LEUCYL_PHENYLALANYL-TRNA--PROTEIN TRANSFERASE"/>
    <property type="match status" value="1"/>
</dbReference>
<dbReference type="InterPro" id="IPR016181">
    <property type="entry name" value="Acyl_CoA_acyltransferase"/>
</dbReference>
<keyword evidence="1 4" id="KW-0963">Cytoplasm</keyword>
<dbReference type="Gene3D" id="3.30.70.3550">
    <property type="entry name" value="Leucyl/phenylalanyl-tRNA-protein transferase, N-terminal domain"/>
    <property type="match status" value="1"/>
</dbReference>
<protein>
    <recommendedName>
        <fullName evidence="4">Leucyl/phenylalanyl-tRNA--protein transferase</fullName>
        <ecNumber evidence="4">2.3.2.6</ecNumber>
    </recommendedName>
    <alternativeName>
        <fullName evidence="4">L/F-transferase</fullName>
    </alternativeName>
    <alternativeName>
        <fullName evidence="4">Leucyltransferase</fullName>
    </alternativeName>
    <alternativeName>
        <fullName evidence="4">Phenyalanyltransferase</fullName>
    </alternativeName>
</protein>
<dbReference type="Proteomes" id="UP001595886">
    <property type="component" value="Unassembled WGS sequence"/>
</dbReference>
<dbReference type="Pfam" id="PF03588">
    <property type="entry name" value="Leu_Phe_trans"/>
    <property type="match status" value="1"/>
</dbReference>
<comment type="caution">
    <text evidence="5">The sequence shown here is derived from an EMBL/GenBank/DDBJ whole genome shotgun (WGS) entry which is preliminary data.</text>
</comment>
<accession>A0ABV9QTT8</accession>
<reference evidence="6" key="1">
    <citation type="journal article" date="2019" name="Int. J. Syst. Evol. Microbiol.">
        <title>The Global Catalogue of Microorganisms (GCM) 10K type strain sequencing project: providing services to taxonomists for standard genome sequencing and annotation.</title>
        <authorList>
            <consortium name="The Broad Institute Genomics Platform"/>
            <consortium name="The Broad Institute Genome Sequencing Center for Infectious Disease"/>
            <person name="Wu L."/>
            <person name="Ma J."/>
        </authorList>
    </citation>
    <scope>NUCLEOTIDE SEQUENCE [LARGE SCALE GENOMIC DNA]</scope>
    <source>
        <strain evidence="6">CCUG 30340</strain>
    </source>
</reference>
<comment type="catalytic activity">
    <reaction evidence="4">
        <text>N-terminal L-arginyl-[protein] + L-leucyl-tRNA(Leu) = N-terminal L-leucyl-L-arginyl-[protein] + tRNA(Leu) + H(+)</text>
        <dbReference type="Rhea" id="RHEA:50416"/>
        <dbReference type="Rhea" id="RHEA-COMP:9613"/>
        <dbReference type="Rhea" id="RHEA-COMP:9622"/>
        <dbReference type="Rhea" id="RHEA-COMP:12672"/>
        <dbReference type="Rhea" id="RHEA-COMP:12673"/>
        <dbReference type="ChEBI" id="CHEBI:15378"/>
        <dbReference type="ChEBI" id="CHEBI:64719"/>
        <dbReference type="ChEBI" id="CHEBI:78442"/>
        <dbReference type="ChEBI" id="CHEBI:78494"/>
        <dbReference type="ChEBI" id="CHEBI:133044"/>
        <dbReference type="EC" id="2.3.2.6"/>
    </reaction>
</comment>
<evidence type="ECO:0000256" key="3">
    <source>
        <dbReference type="ARBA" id="ARBA00023315"/>
    </source>
</evidence>
<evidence type="ECO:0000313" key="5">
    <source>
        <dbReference type="EMBL" id="MFC4820440.1"/>
    </source>
</evidence>
<keyword evidence="2 4" id="KW-0808">Transferase</keyword>
<comment type="catalytic activity">
    <reaction evidence="4">
        <text>L-phenylalanyl-tRNA(Phe) + an N-terminal L-alpha-aminoacyl-[protein] = an N-terminal L-phenylalanyl-L-alpha-aminoacyl-[protein] + tRNA(Phe)</text>
        <dbReference type="Rhea" id="RHEA:43632"/>
        <dbReference type="Rhea" id="RHEA-COMP:9668"/>
        <dbReference type="Rhea" id="RHEA-COMP:9699"/>
        <dbReference type="Rhea" id="RHEA-COMP:10636"/>
        <dbReference type="Rhea" id="RHEA-COMP:10637"/>
        <dbReference type="ChEBI" id="CHEBI:78442"/>
        <dbReference type="ChEBI" id="CHEBI:78531"/>
        <dbReference type="ChEBI" id="CHEBI:78597"/>
        <dbReference type="ChEBI" id="CHEBI:83561"/>
        <dbReference type="EC" id="2.3.2.6"/>
    </reaction>
</comment>
<dbReference type="HAMAP" id="MF_00688">
    <property type="entry name" value="Leu_Phe_trans"/>
    <property type="match status" value="1"/>
</dbReference>
<dbReference type="GO" id="GO:0008914">
    <property type="term" value="F:leucyl-tRNA--protein transferase activity"/>
    <property type="evidence" value="ECO:0007669"/>
    <property type="project" value="UniProtKB-EC"/>
</dbReference>
<comment type="function">
    <text evidence="4">Functions in the N-end rule pathway of protein degradation where it conjugates Leu, Phe and, less efficiently, Met from aminoacyl-tRNAs to the N-termini of proteins containing an N-terminal arginine or lysine.</text>
</comment>
<evidence type="ECO:0000256" key="1">
    <source>
        <dbReference type="ARBA" id="ARBA00022490"/>
    </source>
</evidence>
<dbReference type="PANTHER" id="PTHR30098">
    <property type="entry name" value="LEUCYL/PHENYLALANYL-TRNA--PROTEIN TRANSFERASE"/>
    <property type="match status" value="1"/>
</dbReference>
<dbReference type="InterPro" id="IPR042203">
    <property type="entry name" value="Leu/Phe-tRNA_Trfase_C"/>
</dbReference>
<proteinExistence type="inferred from homology"/>
<dbReference type="InterPro" id="IPR004616">
    <property type="entry name" value="Leu/Phe-tRNA_Trfase"/>
</dbReference>
<dbReference type="NCBIfam" id="TIGR00667">
    <property type="entry name" value="aat"/>
    <property type="match status" value="1"/>
</dbReference>
<evidence type="ECO:0000256" key="4">
    <source>
        <dbReference type="HAMAP-Rule" id="MF_00688"/>
    </source>
</evidence>
<evidence type="ECO:0000256" key="2">
    <source>
        <dbReference type="ARBA" id="ARBA00022679"/>
    </source>
</evidence>
<organism evidence="5 6">
    <name type="scientific">Dokdonella ginsengisoli</name>
    <dbReference type="NCBI Taxonomy" id="363846"/>
    <lineage>
        <taxon>Bacteria</taxon>
        <taxon>Pseudomonadati</taxon>
        <taxon>Pseudomonadota</taxon>
        <taxon>Gammaproteobacteria</taxon>
        <taxon>Lysobacterales</taxon>
        <taxon>Rhodanobacteraceae</taxon>
        <taxon>Dokdonella</taxon>
    </lineage>
</organism>
<keyword evidence="6" id="KW-1185">Reference proteome</keyword>
<dbReference type="InterPro" id="IPR042221">
    <property type="entry name" value="Leu/Phe-tRNA_Trfase_N"/>
</dbReference>
<dbReference type="RefSeq" id="WP_380020294.1">
    <property type="nucleotide sequence ID" value="NZ_JBHSHD010000007.1"/>
</dbReference>
<dbReference type="EC" id="2.3.2.6" evidence="4"/>
<name>A0ABV9QTT8_9GAMM</name>